<keyword evidence="4" id="KW-1003">Cell membrane</keyword>
<feature type="transmembrane region" description="Helical" evidence="8">
    <location>
        <begin position="59"/>
        <end position="83"/>
    </location>
</feature>
<dbReference type="InterPro" id="IPR006059">
    <property type="entry name" value="SBP"/>
</dbReference>
<comment type="similarity">
    <text evidence="2">Belongs to the binding-protein-dependent transport system permease family. CysTW subfamily.</text>
</comment>
<proteinExistence type="inferred from homology"/>
<dbReference type="PANTHER" id="PTHR43848">
    <property type="entry name" value="PUTRESCINE TRANSPORT SYSTEM PERMEASE PROTEIN POTI"/>
    <property type="match status" value="1"/>
</dbReference>
<evidence type="ECO:0000256" key="7">
    <source>
        <dbReference type="ARBA" id="ARBA00023136"/>
    </source>
</evidence>
<dbReference type="InterPro" id="IPR035906">
    <property type="entry name" value="MetI-like_sf"/>
</dbReference>
<keyword evidence="5 8" id="KW-0812">Transmembrane</keyword>
<dbReference type="Proteomes" id="UP000095787">
    <property type="component" value="Unassembled WGS sequence"/>
</dbReference>
<dbReference type="InterPro" id="IPR001188">
    <property type="entry name" value="Sperm_putr-bd"/>
</dbReference>
<evidence type="ECO:0000256" key="5">
    <source>
        <dbReference type="ARBA" id="ARBA00022692"/>
    </source>
</evidence>
<dbReference type="Proteomes" id="UP000292665">
    <property type="component" value="Unassembled WGS sequence"/>
</dbReference>
<keyword evidence="3 8" id="KW-0813">Transport</keyword>
<dbReference type="Gene3D" id="1.10.3720.10">
    <property type="entry name" value="MetI-like"/>
    <property type="match status" value="1"/>
</dbReference>
<protein>
    <submittedName>
        <fullName evidence="11">Spermidine/putrescine ABC transporter permease/substrate-binding protein PotCD</fullName>
    </submittedName>
    <submittedName>
        <fullName evidence="10">Spermidine/putrescine-binding periplasmic protein</fullName>
    </submittedName>
</protein>
<comment type="subcellular location">
    <subcellularLocation>
        <location evidence="1 8">Cell membrane</location>
        <topology evidence="1 8">Multi-pass membrane protein</topology>
    </subcellularLocation>
</comment>
<evidence type="ECO:0000313" key="13">
    <source>
        <dbReference type="Proteomes" id="UP000292665"/>
    </source>
</evidence>
<evidence type="ECO:0000313" key="12">
    <source>
        <dbReference type="Proteomes" id="UP000095787"/>
    </source>
</evidence>
<evidence type="ECO:0000256" key="1">
    <source>
        <dbReference type="ARBA" id="ARBA00004651"/>
    </source>
</evidence>
<dbReference type="AlphaFoldDB" id="A0A174DM32"/>
<evidence type="ECO:0000256" key="2">
    <source>
        <dbReference type="ARBA" id="ARBA00007069"/>
    </source>
</evidence>
<keyword evidence="6 8" id="KW-1133">Transmembrane helix</keyword>
<dbReference type="InterPro" id="IPR000515">
    <property type="entry name" value="MetI-like"/>
</dbReference>
<name>A0A174DM32_9FIRM</name>
<dbReference type="PROSITE" id="PS50928">
    <property type="entry name" value="ABC_TM1"/>
    <property type="match status" value="1"/>
</dbReference>
<dbReference type="CDD" id="cd06261">
    <property type="entry name" value="TM_PBP2"/>
    <property type="match status" value="1"/>
</dbReference>
<feature type="transmembrane region" description="Helical" evidence="8">
    <location>
        <begin position="9"/>
        <end position="30"/>
    </location>
</feature>
<evidence type="ECO:0000256" key="6">
    <source>
        <dbReference type="ARBA" id="ARBA00022989"/>
    </source>
</evidence>
<dbReference type="GO" id="GO:0042597">
    <property type="term" value="C:periplasmic space"/>
    <property type="evidence" value="ECO:0007669"/>
    <property type="project" value="InterPro"/>
</dbReference>
<dbReference type="SUPFAM" id="SSF161098">
    <property type="entry name" value="MetI-like"/>
    <property type="match status" value="1"/>
</dbReference>
<dbReference type="CDD" id="cd13663">
    <property type="entry name" value="PBP2_PotD_PotF_like_2"/>
    <property type="match status" value="1"/>
</dbReference>
<dbReference type="GeneID" id="97328566"/>
<keyword evidence="7 8" id="KW-0472">Membrane</keyword>
<reference evidence="11 13" key="2">
    <citation type="journal article" date="2019" name="Science, e1252229">
        <title>Invertible promoters mediate bacterial phase variation, antibiotic resistance, and host adaptation in the gut.</title>
        <authorList>
            <person name="Jiang X."/>
            <person name="Hall A.B."/>
            <person name="Arthur T.D."/>
            <person name="Plichta D.R."/>
            <person name="Covington C.T."/>
            <person name="Poyet M."/>
            <person name="Crothers J."/>
            <person name="Moses P.L."/>
            <person name="Tolonen A.C."/>
            <person name="Vlamakis H."/>
            <person name="Alm E.J."/>
            <person name="Xavier R.J."/>
        </authorList>
    </citation>
    <scope>NUCLEOTIDE SEQUENCE [LARGE SCALE GENOMIC DNA]</scope>
    <source>
        <strain evidence="13">aa_0143</strain>
        <strain evidence="11">Aa_0143</strain>
    </source>
</reference>
<accession>A0A174DM32</accession>
<evidence type="ECO:0000259" key="9">
    <source>
        <dbReference type="PROSITE" id="PS50928"/>
    </source>
</evidence>
<feature type="transmembrane region" description="Helical" evidence="8">
    <location>
        <begin position="230"/>
        <end position="249"/>
    </location>
</feature>
<feature type="transmembrane region" description="Helical" evidence="8">
    <location>
        <begin position="176"/>
        <end position="197"/>
    </location>
</feature>
<gene>
    <name evidence="10" type="primary">potD</name>
    <name evidence="11" type="ORF">EAI93_03050</name>
    <name evidence="10" type="ORF">ERS852456_02063</name>
</gene>
<dbReference type="RefSeq" id="WP_009242593.1">
    <property type="nucleotide sequence ID" value="NZ_AP028249.1"/>
</dbReference>
<dbReference type="PRINTS" id="PR00909">
    <property type="entry name" value="SPERMDNBNDNG"/>
</dbReference>
<dbReference type="EMBL" id="RCYR01000002">
    <property type="protein sequence ID" value="RYS81829.1"/>
    <property type="molecule type" value="Genomic_DNA"/>
</dbReference>
<evidence type="ECO:0000313" key="11">
    <source>
        <dbReference type="EMBL" id="RYS81829.1"/>
    </source>
</evidence>
<feature type="domain" description="ABC transmembrane type-1" evidence="9">
    <location>
        <begin position="60"/>
        <end position="248"/>
    </location>
</feature>
<reference evidence="10 12" key="1">
    <citation type="submission" date="2015-09" db="EMBL/GenBank/DDBJ databases">
        <authorList>
            <consortium name="Pathogen Informatics"/>
        </authorList>
    </citation>
    <scope>NUCLEOTIDE SEQUENCE [LARGE SCALE GENOMIC DNA]</scope>
    <source>
        <strain evidence="10 12">2789STDY5834841</strain>
    </source>
</reference>
<evidence type="ECO:0000313" key="10">
    <source>
        <dbReference type="EMBL" id="CUO26641.1"/>
    </source>
</evidence>
<dbReference type="GO" id="GO:0019808">
    <property type="term" value="F:polyamine binding"/>
    <property type="evidence" value="ECO:0007669"/>
    <property type="project" value="InterPro"/>
</dbReference>
<dbReference type="Gene3D" id="3.40.190.10">
    <property type="entry name" value="Periplasmic binding protein-like II"/>
    <property type="match status" value="2"/>
</dbReference>
<evidence type="ECO:0000256" key="8">
    <source>
        <dbReference type="RuleBase" id="RU363032"/>
    </source>
</evidence>
<dbReference type="SUPFAM" id="SSF53850">
    <property type="entry name" value="Periplasmic binding protein-like II"/>
    <property type="match status" value="1"/>
</dbReference>
<organism evidence="10 12">
    <name type="scientific">[Ruminococcus] torques</name>
    <dbReference type="NCBI Taxonomy" id="33039"/>
    <lineage>
        <taxon>Bacteria</taxon>
        <taxon>Bacillati</taxon>
        <taxon>Bacillota</taxon>
        <taxon>Clostridia</taxon>
        <taxon>Lachnospirales</taxon>
        <taxon>Lachnospiraceae</taxon>
        <taxon>Mediterraneibacter</taxon>
    </lineage>
</organism>
<feature type="transmembrane region" description="Helical" evidence="8">
    <location>
        <begin position="95"/>
        <end position="120"/>
    </location>
</feature>
<evidence type="ECO:0000256" key="4">
    <source>
        <dbReference type="ARBA" id="ARBA00022475"/>
    </source>
</evidence>
<feature type="transmembrane region" description="Helical" evidence="8">
    <location>
        <begin position="276"/>
        <end position="297"/>
    </location>
</feature>
<dbReference type="Pfam" id="PF13416">
    <property type="entry name" value="SBP_bac_8"/>
    <property type="match status" value="1"/>
</dbReference>
<dbReference type="GO" id="GO:0015846">
    <property type="term" value="P:polyamine transport"/>
    <property type="evidence" value="ECO:0007669"/>
    <property type="project" value="InterPro"/>
</dbReference>
<dbReference type="PANTHER" id="PTHR43848:SF2">
    <property type="entry name" value="PUTRESCINE TRANSPORT SYSTEM PERMEASE PROTEIN POTI"/>
    <property type="match status" value="1"/>
</dbReference>
<dbReference type="Pfam" id="PF00528">
    <property type="entry name" value="BPD_transp_1"/>
    <property type="match status" value="1"/>
</dbReference>
<dbReference type="GO" id="GO:0005886">
    <property type="term" value="C:plasma membrane"/>
    <property type="evidence" value="ECO:0007669"/>
    <property type="project" value="UniProtKB-SubCell"/>
</dbReference>
<sequence>MIKSTAKKIYLFLIFVLLYAPIITLMVLSFNNTKTRSKWNGFTGKWYLQLFQNKDIMNALYTTLIIAFLSALIATLIGTAAALGIQAMRTKARTLLLGVTNIPMLNADIVTGISLMLLFIACRFTLGFSTILLAHITFNIPYVILSVMPKLKQTSKRTYEAALDLGASPSYAFRKVVLPDIMPGIFSGFLLAFTMSLDDFVITHFTKGPGIDTLSTKIYSEVRKGIKPEMYALSTIMFLTVLILLFLVNMTPDDPKVKKAAVHAPAGKFRKFSRFFFHRFAPAAIMLVIVIGGFVYGSSSGNMSGEKVIVYNWGDYIDPEIITMFEDETGIDVVYEEYETNEIMYPKVQSGAIAYDVVCPSDYMVQRMIENDLLAEINYENVPNLKYIDDIYMEMSKQYDPENKYSVPYLWGTVGILYNKKMVDEPVDSWNILWDEKYTDSILMQDSVRDAFAVALKSLGYSLNSTDLDELEAAKKLLIKQKPLVQAYVIDQVRDKMIGNEAALGVIYSGEALYCQKENPDLEYVIPKEGSNLWIDALVIPKNAQNKKNAEAFINYLCRPDIAKMNFDYITYSIPNSAGRELIEDESMRESNIAFPDISQLKNCETFNFLGDENEIIYNQLWREIKSK</sequence>
<evidence type="ECO:0000256" key="3">
    <source>
        <dbReference type="ARBA" id="ARBA00022448"/>
    </source>
</evidence>
<dbReference type="InterPro" id="IPR051789">
    <property type="entry name" value="Bact_Polyamine_Transport"/>
</dbReference>
<feature type="transmembrane region" description="Helical" evidence="8">
    <location>
        <begin position="126"/>
        <end position="147"/>
    </location>
</feature>
<dbReference type="EMBL" id="CYZO01000028">
    <property type="protein sequence ID" value="CUO26641.1"/>
    <property type="molecule type" value="Genomic_DNA"/>
</dbReference>
<dbReference type="GO" id="GO:0055085">
    <property type="term" value="P:transmembrane transport"/>
    <property type="evidence" value="ECO:0007669"/>
    <property type="project" value="InterPro"/>
</dbReference>